<dbReference type="GO" id="GO:0005992">
    <property type="term" value="P:trehalose biosynthetic process"/>
    <property type="evidence" value="ECO:0007669"/>
    <property type="project" value="InterPro"/>
</dbReference>
<dbReference type="AlphaFoldDB" id="A0A2H0C391"/>
<dbReference type="Proteomes" id="UP000230802">
    <property type="component" value="Unassembled WGS sequence"/>
</dbReference>
<reference evidence="2 3" key="1">
    <citation type="submission" date="2017-09" db="EMBL/GenBank/DDBJ databases">
        <title>Depth-based differentiation of microbial function through sediment-hosted aquifers and enrichment of novel symbionts in the deep terrestrial subsurface.</title>
        <authorList>
            <person name="Probst A.J."/>
            <person name="Ladd B."/>
            <person name="Jarett J.K."/>
            <person name="Geller-Mcgrath D.E."/>
            <person name="Sieber C.M."/>
            <person name="Emerson J.B."/>
            <person name="Anantharaman K."/>
            <person name="Thomas B.C."/>
            <person name="Malmstrom R."/>
            <person name="Stieglmeier M."/>
            <person name="Klingl A."/>
            <person name="Woyke T."/>
            <person name="Ryan C.M."/>
            <person name="Banfield J.F."/>
        </authorList>
    </citation>
    <scope>NUCLEOTIDE SEQUENCE [LARGE SCALE GENOMIC DNA]</scope>
    <source>
        <strain evidence="2">CG22_combo_CG10-13_8_21_14_all_33_16</strain>
    </source>
</reference>
<accession>A0A2H0C391</accession>
<comment type="caution">
    <text evidence="2">The sequence shown here is derived from an EMBL/GenBank/DDBJ whole genome shotgun (WGS) entry which is preliminary data.</text>
</comment>
<protein>
    <submittedName>
        <fullName evidence="2">Trehalose-6-phosphate synthase</fullName>
    </submittedName>
</protein>
<evidence type="ECO:0000313" key="2">
    <source>
        <dbReference type="EMBL" id="PIP64372.1"/>
    </source>
</evidence>
<dbReference type="PANTHER" id="PTHR10788">
    <property type="entry name" value="TREHALOSE-6-PHOSPHATE SYNTHASE"/>
    <property type="match status" value="1"/>
</dbReference>
<dbReference type="Gene3D" id="3.40.50.2000">
    <property type="entry name" value="Glycogen Phosphorylase B"/>
    <property type="match status" value="2"/>
</dbReference>
<dbReference type="PANTHER" id="PTHR10788:SF106">
    <property type="entry name" value="BCDNA.GH08860"/>
    <property type="match status" value="1"/>
</dbReference>
<dbReference type="InterPro" id="IPR001830">
    <property type="entry name" value="Glyco_trans_20"/>
</dbReference>
<proteinExistence type="inferred from homology"/>
<name>A0A2H0C391_9BACT</name>
<evidence type="ECO:0000313" key="3">
    <source>
        <dbReference type="Proteomes" id="UP000230802"/>
    </source>
</evidence>
<dbReference type="CDD" id="cd03788">
    <property type="entry name" value="GT20_TPS"/>
    <property type="match status" value="1"/>
</dbReference>
<dbReference type="GO" id="GO:0003825">
    <property type="term" value="F:alpha,alpha-trehalose-phosphate synthase (UDP-forming) activity"/>
    <property type="evidence" value="ECO:0007669"/>
    <property type="project" value="TreeGrafter"/>
</dbReference>
<evidence type="ECO:0000256" key="1">
    <source>
        <dbReference type="ARBA" id="ARBA00008799"/>
    </source>
</evidence>
<organism evidence="2 3">
    <name type="scientific">Candidatus Roizmanbacteria bacterium CG22_combo_CG10-13_8_21_14_all_33_16</name>
    <dbReference type="NCBI Taxonomy" id="1974859"/>
    <lineage>
        <taxon>Bacteria</taxon>
        <taxon>Candidatus Roizmaniibacteriota</taxon>
    </lineage>
</organism>
<dbReference type="Pfam" id="PF00982">
    <property type="entry name" value="Glyco_transf_20"/>
    <property type="match status" value="1"/>
</dbReference>
<dbReference type="SUPFAM" id="SSF53756">
    <property type="entry name" value="UDP-Glycosyltransferase/glycogen phosphorylase"/>
    <property type="match status" value="1"/>
</dbReference>
<dbReference type="EMBL" id="PCTD01000127">
    <property type="protein sequence ID" value="PIP64372.1"/>
    <property type="molecule type" value="Genomic_DNA"/>
</dbReference>
<comment type="similarity">
    <text evidence="1">Belongs to the glycosyltransferase 20 family.</text>
</comment>
<gene>
    <name evidence="2" type="ORF">COW96_02885</name>
</gene>
<sequence length="486" mass="56805">MAFKNSLEQYIKKNLKNRVFIVSSNREPYSHTHTANGIKIIEAVGGVHNLLNLIAQVSNGIYVAHGSGDADKEVVDKYNRIKLTTDGKSYTLKRIFLSKKEIDKYYYGFANQTLWPLCHAVFVKPIFDQSWWEMYKIVNRKFTDAILEEIGEKKAFVWLNDYHLALVPQMLRASGKDIKIGTFWHIPWPTYEIFRVNPWGKELLMGLLGNNFLSFHRGYHVQNFLQCVQRELEAKVNFEPSKVTFHDFITKIDSLPAGIDYEEILQIKEKPLTTSKSFLEKEYDIEIPYIAIGVERLDYTKGLIERLKMIDKFLEKYPQFIEKFAYLGVVAPSRQHIPAYRQYSKEFIDLVEKINWKYSTTKWHPIYLINQELQRKKILSFFKDANCGLVTSLDDGMNLVAKEYVLSCQAEKGILVLSKFTGAARDLRYSIHINPYNIDEGAEAIYKAITMPSSEKKSRNLKMREELKDRNIYKWAINFINRTLYD</sequence>